<evidence type="ECO:0000313" key="5">
    <source>
        <dbReference type="EMBL" id="GGL08086.1"/>
    </source>
</evidence>
<keyword evidence="6" id="KW-1185">Reference proteome</keyword>
<evidence type="ECO:0000313" key="6">
    <source>
        <dbReference type="Proteomes" id="UP000656042"/>
    </source>
</evidence>
<dbReference type="GO" id="GO:0043565">
    <property type="term" value="F:sequence-specific DNA binding"/>
    <property type="evidence" value="ECO:0007669"/>
    <property type="project" value="InterPro"/>
</dbReference>
<reference evidence="5" key="1">
    <citation type="journal article" date="2014" name="Int. J. Syst. Evol. Microbiol.">
        <title>Complete genome sequence of Corynebacterium casei LMG S-19264T (=DSM 44701T), isolated from a smear-ripened cheese.</title>
        <authorList>
            <consortium name="US DOE Joint Genome Institute (JGI-PGF)"/>
            <person name="Walter F."/>
            <person name="Albersmeier A."/>
            <person name="Kalinowski J."/>
            <person name="Ruckert C."/>
        </authorList>
    </citation>
    <scope>NUCLEOTIDE SEQUENCE</scope>
    <source>
        <strain evidence="5">CGMCC 4.7299</strain>
    </source>
</reference>
<keyword evidence="3" id="KW-0804">Transcription</keyword>
<evidence type="ECO:0000256" key="3">
    <source>
        <dbReference type="ARBA" id="ARBA00023163"/>
    </source>
</evidence>
<dbReference type="PANTHER" id="PTHR46796">
    <property type="entry name" value="HTH-TYPE TRANSCRIPTIONAL ACTIVATOR RHAS-RELATED"/>
    <property type="match status" value="1"/>
</dbReference>
<keyword evidence="2" id="KW-0238">DNA-binding</keyword>
<proteinExistence type="predicted"/>
<accession>A0A8J3C2G1</accession>
<sequence>MRRVDFRRHAPATALLAVVEHYWFIDWDLDQPYAQHVVGHPAVNLVIMRMAATDPVVAEIAGPGRQLFSIKLAGRGWVRGVQFRPGGFGAFSDTPPATLIDRRLPLAEVLPGGDAEVLSDGATVAAGVAAAATDSAAVAVLDDYLQRLRPRPSRHALRAIELAGRIRHDRTLTRVDMVAAEAGVSARSVQRLFLEHLGVGPKQVILRYRVHEAIERATDEVDWAAVGAELGYSDQAHLVRDVTAAMGMSPAAYAASLRREE</sequence>
<evidence type="ECO:0000259" key="4">
    <source>
        <dbReference type="PROSITE" id="PS01124"/>
    </source>
</evidence>
<dbReference type="AlphaFoldDB" id="A0A8J3C2G1"/>
<keyword evidence="1" id="KW-0805">Transcription regulation</keyword>
<dbReference type="GO" id="GO:0003700">
    <property type="term" value="F:DNA-binding transcription factor activity"/>
    <property type="evidence" value="ECO:0007669"/>
    <property type="project" value="InterPro"/>
</dbReference>
<protein>
    <submittedName>
        <fullName evidence="5">AraC family transcriptional regulator</fullName>
    </submittedName>
</protein>
<evidence type="ECO:0000256" key="1">
    <source>
        <dbReference type="ARBA" id="ARBA00023015"/>
    </source>
</evidence>
<name>A0A8J3C2G1_9ACTN</name>
<dbReference type="InterPro" id="IPR046532">
    <property type="entry name" value="DUF6597"/>
</dbReference>
<dbReference type="Pfam" id="PF20240">
    <property type="entry name" value="DUF6597"/>
    <property type="match status" value="1"/>
</dbReference>
<dbReference type="Proteomes" id="UP000656042">
    <property type="component" value="Unassembled WGS sequence"/>
</dbReference>
<reference evidence="5" key="2">
    <citation type="submission" date="2020-09" db="EMBL/GenBank/DDBJ databases">
        <authorList>
            <person name="Sun Q."/>
            <person name="Zhou Y."/>
        </authorList>
    </citation>
    <scope>NUCLEOTIDE SEQUENCE</scope>
    <source>
        <strain evidence="5">CGMCC 4.7299</strain>
    </source>
</reference>
<dbReference type="Gene3D" id="1.10.10.60">
    <property type="entry name" value="Homeodomain-like"/>
    <property type="match status" value="1"/>
</dbReference>
<evidence type="ECO:0000256" key="2">
    <source>
        <dbReference type="ARBA" id="ARBA00023125"/>
    </source>
</evidence>
<dbReference type="PROSITE" id="PS01124">
    <property type="entry name" value="HTH_ARAC_FAMILY_2"/>
    <property type="match status" value="1"/>
</dbReference>
<feature type="domain" description="HTH araC/xylS-type" evidence="4">
    <location>
        <begin position="174"/>
        <end position="256"/>
    </location>
</feature>
<gene>
    <name evidence="5" type="ORF">GCM10012284_48160</name>
</gene>
<dbReference type="RefSeq" id="WP_229716103.1">
    <property type="nucleotide sequence ID" value="NZ_BMMX01000029.1"/>
</dbReference>
<dbReference type="EMBL" id="BMMX01000029">
    <property type="protein sequence ID" value="GGL08086.1"/>
    <property type="molecule type" value="Genomic_DNA"/>
</dbReference>
<comment type="caution">
    <text evidence="5">The sequence shown here is derived from an EMBL/GenBank/DDBJ whole genome shotgun (WGS) entry which is preliminary data.</text>
</comment>
<dbReference type="Pfam" id="PF12833">
    <property type="entry name" value="HTH_18"/>
    <property type="match status" value="1"/>
</dbReference>
<dbReference type="SMART" id="SM00342">
    <property type="entry name" value="HTH_ARAC"/>
    <property type="match status" value="1"/>
</dbReference>
<dbReference type="InterPro" id="IPR050204">
    <property type="entry name" value="AraC_XylS_family_regulators"/>
</dbReference>
<dbReference type="InterPro" id="IPR018060">
    <property type="entry name" value="HTH_AraC"/>
</dbReference>
<organism evidence="5 6">
    <name type="scientific">Mangrovihabitans endophyticus</name>
    <dbReference type="NCBI Taxonomy" id="1751298"/>
    <lineage>
        <taxon>Bacteria</taxon>
        <taxon>Bacillati</taxon>
        <taxon>Actinomycetota</taxon>
        <taxon>Actinomycetes</taxon>
        <taxon>Micromonosporales</taxon>
        <taxon>Micromonosporaceae</taxon>
        <taxon>Mangrovihabitans</taxon>
    </lineage>
</organism>